<dbReference type="SUPFAM" id="SSF57850">
    <property type="entry name" value="RING/U-box"/>
    <property type="match status" value="3"/>
</dbReference>
<evidence type="ECO:0000256" key="1">
    <source>
        <dbReference type="ARBA" id="ARBA00001798"/>
    </source>
</evidence>
<dbReference type="InterPro" id="IPR002867">
    <property type="entry name" value="IBR_dom"/>
</dbReference>
<dbReference type="GO" id="GO:0061630">
    <property type="term" value="F:ubiquitin protein ligase activity"/>
    <property type="evidence" value="ECO:0007669"/>
    <property type="project" value="UniProtKB-EC"/>
</dbReference>
<feature type="domain" description="RING-type" evidence="12">
    <location>
        <begin position="124"/>
        <end position="348"/>
    </location>
</feature>
<evidence type="ECO:0000259" key="11">
    <source>
        <dbReference type="PROSITE" id="PS50089"/>
    </source>
</evidence>
<evidence type="ECO:0000256" key="5">
    <source>
        <dbReference type="ARBA" id="ARBA00022737"/>
    </source>
</evidence>
<evidence type="ECO:0000256" key="2">
    <source>
        <dbReference type="ARBA" id="ARBA00012251"/>
    </source>
</evidence>
<dbReference type="PROSITE" id="PS00518">
    <property type="entry name" value="ZF_RING_1"/>
    <property type="match status" value="1"/>
</dbReference>
<dbReference type="InterPro" id="IPR017907">
    <property type="entry name" value="Znf_RING_CS"/>
</dbReference>
<dbReference type="Gene3D" id="1.20.120.1750">
    <property type="match status" value="1"/>
</dbReference>
<name>A0A5J4VRM4_9EUKA</name>
<dbReference type="InterPro" id="IPR044066">
    <property type="entry name" value="TRIAD_supradom"/>
</dbReference>
<feature type="domain" description="RING-type" evidence="11">
    <location>
        <begin position="128"/>
        <end position="174"/>
    </location>
</feature>
<dbReference type="InterPro" id="IPR001841">
    <property type="entry name" value="Znf_RING"/>
</dbReference>
<dbReference type="InterPro" id="IPR031127">
    <property type="entry name" value="E3_UB_ligase_RBR"/>
</dbReference>
<dbReference type="GO" id="GO:0016567">
    <property type="term" value="P:protein ubiquitination"/>
    <property type="evidence" value="ECO:0007669"/>
    <property type="project" value="InterPro"/>
</dbReference>
<keyword evidence="3" id="KW-0808">Transferase</keyword>
<keyword evidence="7" id="KW-0833">Ubl conjugation pathway</keyword>
<dbReference type="Pfam" id="PF22191">
    <property type="entry name" value="IBR_1"/>
    <property type="match status" value="1"/>
</dbReference>
<evidence type="ECO:0000256" key="8">
    <source>
        <dbReference type="ARBA" id="ARBA00022833"/>
    </source>
</evidence>
<dbReference type="Gene3D" id="3.30.40.10">
    <property type="entry name" value="Zinc/RING finger domain, C3HC4 (zinc finger)"/>
    <property type="match status" value="1"/>
</dbReference>
<keyword evidence="5" id="KW-0677">Repeat</keyword>
<keyword evidence="8" id="KW-0862">Zinc</keyword>
<comment type="caution">
    <text evidence="13">The sequence shown here is derived from an EMBL/GenBank/DDBJ whole genome shotgun (WGS) entry which is preliminary data.</text>
</comment>
<evidence type="ECO:0000256" key="4">
    <source>
        <dbReference type="ARBA" id="ARBA00022723"/>
    </source>
</evidence>
<dbReference type="PROSITE" id="PS51873">
    <property type="entry name" value="TRIAD"/>
    <property type="match status" value="1"/>
</dbReference>
<dbReference type="AlphaFoldDB" id="A0A5J4VRM4"/>
<evidence type="ECO:0000256" key="10">
    <source>
        <dbReference type="SAM" id="MobiDB-lite"/>
    </source>
</evidence>
<dbReference type="Pfam" id="PF00097">
    <property type="entry name" value="zf-C3HC4"/>
    <property type="match status" value="1"/>
</dbReference>
<dbReference type="EMBL" id="SNRW01005453">
    <property type="protein sequence ID" value="KAA6385040.1"/>
    <property type="molecule type" value="Genomic_DNA"/>
</dbReference>
<dbReference type="GO" id="GO:0008270">
    <property type="term" value="F:zinc ion binding"/>
    <property type="evidence" value="ECO:0007669"/>
    <property type="project" value="UniProtKB-KW"/>
</dbReference>
<dbReference type="Proteomes" id="UP000324800">
    <property type="component" value="Unassembled WGS sequence"/>
</dbReference>
<evidence type="ECO:0000256" key="3">
    <source>
        <dbReference type="ARBA" id="ARBA00022679"/>
    </source>
</evidence>
<feature type="compositionally biased region" description="Acidic residues" evidence="10">
    <location>
        <begin position="633"/>
        <end position="643"/>
    </location>
</feature>
<dbReference type="SMART" id="SM00184">
    <property type="entry name" value="RING"/>
    <property type="match status" value="1"/>
</dbReference>
<proteinExistence type="predicted"/>
<evidence type="ECO:0000256" key="7">
    <source>
        <dbReference type="ARBA" id="ARBA00022786"/>
    </source>
</evidence>
<sequence length="672" mass="78769">MFATQTRNTEQTWDQKEKLIEYFDDQSDDSDELDEFQISSENEQIDPVLDQEPFTFISRDELQKDIDKIILQMRSLFCVSIDQAILLLIQNKWNIENLTTLYFIDSDVCLRSAGIIKEKEQQHKEKDCPICFSLIQQESSAELPCGHIFCDECIATYICTQFLEGAASIRIGCPNKNCGGKILPSMISQVLASYTGSETSESSSSLQKNQAAEQLNTFIQDDYIQSQRHKLSYCSNPRCVYVAQRQDPLLFNVFCICGTSYCFRCSQDSHFPATCEMMQQWDTIVKPQSQQFRFVLENAKKCPFCHVIIIKDGGCFCMTCKNCKKQFCWTCLQDWSTHKNHFKCNLPPEDQKYENQIPLFLEDGNLDQFYYERVAEQKIALKFAKQQLIDSKVRMDQYKALHNCGDLTAEFIRDSALTLVQCREFIMHSYILTYCLPASQIKKLLQMQIGDLLASTEELCRFQEGRLNRINRLEMMKFNKISQQHLNNLIKYFATDVQELLQISKDLKTNLNDEGKPIQKKEFYDRQYPEQYKEVDQELTDEEMIQIAILNSVGNVNLQNFLDLKETEKEIEKEINYNYYQERETELTEEEMIKIATMISDDNDNWEVYAEQKEEEKEKEIKTDKIKDKENNDENDEQEMTEEEILLFAQKLSLENGTNVSEQDLQKEQEYY</sequence>
<evidence type="ECO:0000259" key="12">
    <source>
        <dbReference type="PROSITE" id="PS51873"/>
    </source>
</evidence>
<evidence type="ECO:0000313" key="14">
    <source>
        <dbReference type="Proteomes" id="UP000324800"/>
    </source>
</evidence>
<dbReference type="Pfam" id="PF01485">
    <property type="entry name" value="IBR"/>
    <property type="match status" value="1"/>
</dbReference>
<keyword evidence="6 9" id="KW-0863">Zinc-finger</keyword>
<keyword evidence="4" id="KW-0479">Metal-binding</keyword>
<gene>
    <name evidence="13" type="ORF">EZS28_019434</name>
</gene>
<dbReference type="PANTHER" id="PTHR11685">
    <property type="entry name" value="RBR FAMILY RING FINGER AND IBR DOMAIN-CONTAINING"/>
    <property type="match status" value="1"/>
</dbReference>
<dbReference type="InterPro" id="IPR018957">
    <property type="entry name" value="Znf_C3HC4_RING-type"/>
</dbReference>
<reference evidence="13 14" key="1">
    <citation type="submission" date="2019-03" db="EMBL/GenBank/DDBJ databases">
        <title>Single cell metagenomics reveals metabolic interactions within the superorganism composed of flagellate Streblomastix strix and complex community of Bacteroidetes bacteria on its surface.</title>
        <authorList>
            <person name="Treitli S.C."/>
            <person name="Kolisko M."/>
            <person name="Husnik F."/>
            <person name="Keeling P."/>
            <person name="Hampl V."/>
        </authorList>
    </citation>
    <scope>NUCLEOTIDE SEQUENCE [LARGE SCALE GENOMIC DNA]</scope>
    <source>
        <strain evidence="13">ST1C</strain>
    </source>
</reference>
<organism evidence="13 14">
    <name type="scientific">Streblomastix strix</name>
    <dbReference type="NCBI Taxonomy" id="222440"/>
    <lineage>
        <taxon>Eukaryota</taxon>
        <taxon>Metamonada</taxon>
        <taxon>Preaxostyla</taxon>
        <taxon>Oxymonadida</taxon>
        <taxon>Streblomastigidae</taxon>
        <taxon>Streblomastix</taxon>
    </lineage>
</organism>
<dbReference type="PROSITE" id="PS50089">
    <property type="entry name" value="ZF_RING_2"/>
    <property type="match status" value="1"/>
</dbReference>
<evidence type="ECO:0000256" key="6">
    <source>
        <dbReference type="ARBA" id="ARBA00022771"/>
    </source>
</evidence>
<comment type="catalytic activity">
    <reaction evidence="1">
        <text>[E2 ubiquitin-conjugating enzyme]-S-ubiquitinyl-L-cysteine + [acceptor protein]-L-lysine = [E2 ubiquitin-conjugating enzyme]-L-cysteine + [acceptor protein]-N(6)-ubiquitinyl-L-lysine.</text>
        <dbReference type="EC" id="2.3.2.31"/>
    </reaction>
</comment>
<evidence type="ECO:0000313" key="13">
    <source>
        <dbReference type="EMBL" id="KAA6385040.1"/>
    </source>
</evidence>
<dbReference type="SMART" id="SM00647">
    <property type="entry name" value="IBR"/>
    <property type="match status" value="2"/>
</dbReference>
<dbReference type="EC" id="2.3.2.31" evidence="2"/>
<protein>
    <recommendedName>
        <fullName evidence="2">RBR-type E3 ubiquitin transferase</fullName>
        <ecNumber evidence="2">2.3.2.31</ecNumber>
    </recommendedName>
</protein>
<feature type="compositionally biased region" description="Basic and acidic residues" evidence="10">
    <location>
        <begin position="611"/>
        <end position="632"/>
    </location>
</feature>
<dbReference type="InterPro" id="IPR013083">
    <property type="entry name" value="Znf_RING/FYVE/PHD"/>
</dbReference>
<accession>A0A5J4VRM4</accession>
<dbReference type="OrthoDB" id="1431934at2759"/>
<evidence type="ECO:0000256" key="9">
    <source>
        <dbReference type="PROSITE-ProRule" id="PRU00175"/>
    </source>
</evidence>
<feature type="region of interest" description="Disordered" evidence="10">
    <location>
        <begin position="611"/>
        <end position="643"/>
    </location>
</feature>